<dbReference type="EMBL" id="JAHMHQ010000029">
    <property type="protein sequence ID" value="KAK1623487.1"/>
    <property type="molecule type" value="Genomic_DNA"/>
</dbReference>
<sequence length="108" mass="12492">MMLRRNQPARLLLRVCDLFCLAQIVPHTRQTEQPRHSNAQRRKGRLTAWHLHLWGPTGSACVVQTCFSPADRPRPRFDSVGKILLRKEQRQQQSFRTATCGAGRSSWE</sequence>
<accession>A0AAI9ZF98</accession>
<organism evidence="3 4">
    <name type="scientific">Colletotrichum phormii</name>
    <dbReference type="NCBI Taxonomy" id="359342"/>
    <lineage>
        <taxon>Eukaryota</taxon>
        <taxon>Fungi</taxon>
        <taxon>Dikarya</taxon>
        <taxon>Ascomycota</taxon>
        <taxon>Pezizomycotina</taxon>
        <taxon>Sordariomycetes</taxon>
        <taxon>Hypocreomycetidae</taxon>
        <taxon>Glomerellales</taxon>
        <taxon>Glomerellaceae</taxon>
        <taxon>Colletotrichum</taxon>
        <taxon>Colletotrichum acutatum species complex</taxon>
    </lineage>
</organism>
<dbReference type="Proteomes" id="UP001243989">
    <property type="component" value="Unassembled WGS sequence"/>
</dbReference>
<evidence type="ECO:0000313" key="4">
    <source>
        <dbReference type="Proteomes" id="UP001243989"/>
    </source>
</evidence>
<feature type="region of interest" description="Disordered" evidence="1">
    <location>
        <begin position="89"/>
        <end position="108"/>
    </location>
</feature>
<evidence type="ECO:0000256" key="2">
    <source>
        <dbReference type="SAM" id="SignalP"/>
    </source>
</evidence>
<dbReference type="RefSeq" id="XP_060439482.1">
    <property type="nucleotide sequence ID" value="XM_060581623.1"/>
</dbReference>
<proteinExistence type="predicted"/>
<keyword evidence="4" id="KW-1185">Reference proteome</keyword>
<comment type="caution">
    <text evidence="3">The sequence shown here is derived from an EMBL/GenBank/DDBJ whole genome shotgun (WGS) entry which is preliminary data.</text>
</comment>
<feature type="signal peptide" evidence="2">
    <location>
        <begin position="1"/>
        <end position="22"/>
    </location>
</feature>
<dbReference type="AlphaFoldDB" id="A0AAI9ZF98"/>
<evidence type="ECO:0000256" key="1">
    <source>
        <dbReference type="SAM" id="MobiDB-lite"/>
    </source>
</evidence>
<name>A0AAI9ZF98_9PEZI</name>
<keyword evidence="2" id="KW-0732">Signal</keyword>
<reference evidence="3" key="1">
    <citation type="submission" date="2021-06" db="EMBL/GenBank/DDBJ databases">
        <title>Comparative genomics, transcriptomics and evolutionary studies reveal genomic signatures of adaptation to plant cell wall in hemibiotrophic fungi.</title>
        <authorList>
            <consortium name="DOE Joint Genome Institute"/>
            <person name="Baroncelli R."/>
            <person name="Diaz J.F."/>
            <person name="Benocci T."/>
            <person name="Peng M."/>
            <person name="Battaglia E."/>
            <person name="Haridas S."/>
            <person name="Andreopoulos W."/>
            <person name="Labutti K."/>
            <person name="Pangilinan J."/>
            <person name="Floch G.L."/>
            <person name="Makela M.R."/>
            <person name="Henrissat B."/>
            <person name="Grigoriev I.V."/>
            <person name="Crouch J.A."/>
            <person name="De Vries R.P."/>
            <person name="Sukno S.A."/>
            <person name="Thon M.R."/>
        </authorList>
    </citation>
    <scope>NUCLEOTIDE SEQUENCE</scope>
    <source>
        <strain evidence="3">CBS 102054</strain>
    </source>
</reference>
<protein>
    <recommendedName>
        <fullName evidence="5">Secreted protein</fullName>
    </recommendedName>
</protein>
<evidence type="ECO:0008006" key="5">
    <source>
        <dbReference type="Google" id="ProtNLM"/>
    </source>
</evidence>
<dbReference type="GeneID" id="85466485"/>
<evidence type="ECO:0000313" key="3">
    <source>
        <dbReference type="EMBL" id="KAK1623487.1"/>
    </source>
</evidence>
<gene>
    <name evidence="3" type="ORF">BDP81DRAFT_122643</name>
</gene>
<feature type="chain" id="PRO_5042554067" description="Secreted protein" evidence="2">
    <location>
        <begin position="23"/>
        <end position="108"/>
    </location>
</feature>